<reference evidence="2 3" key="1">
    <citation type="journal article" date="2019" name="Int. J. Syst. Evol. Microbiol.">
        <title>The Global Catalogue of Microorganisms (GCM) 10K type strain sequencing project: providing services to taxonomists for standard genome sequencing and annotation.</title>
        <authorList>
            <consortium name="The Broad Institute Genomics Platform"/>
            <consortium name="The Broad Institute Genome Sequencing Center for Infectious Disease"/>
            <person name="Wu L."/>
            <person name="Ma J."/>
        </authorList>
    </citation>
    <scope>NUCLEOTIDE SEQUENCE [LARGE SCALE GENOMIC DNA]</scope>
    <source>
        <strain evidence="2 3">JCM 15896</strain>
    </source>
</reference>
<accession>A0ABN1LD48</accession>
<dbReference type="Pfam" id="PF00899">
    <property type="entry name" value="ThiF"/>
    <property type="match status" value="1"/>
</dbReference>
<dbReference type="InterPro" id="IPR000594">
    <property type="entry name" value="ThiF_NAD_FAD-bd"/>
</dbReference>
<dbReference type="RefSeq" id="WP_343856194.1">
    <property type="nucleotide sequence ID" value="NZ_BAAAFD010000001.1"/>
</dbReference>
<dbReference type="InterPro" id="IPR045886">
    <property type="entry name" value="ThiF/MoeB/HesA"/>
</dbReference>
<protein>
    <submittedName>
        <fullName evidence="2">Molybdopterin-synthase adenylyltransferase MoeB</fullName>
    </submittedName>
</protein>
<dbReference type="SUPFAM" id="SSF69572">
    <property type="entry name" value="Activating enzymes of the ubiquitin-like proteins"/>
    <property type="match status" value="1"/>
</dbReference>
<evidence type="ECO:0000313" key="2">
    <source>
        <dbReference type="EMBL" id="GAA0853104.1"/>
    </source>
</evidence>
<dbReference type="GO" id="GO:0016779">
    <property type="term" value="F:nucleotidyltransferase activity"/>
    <property type="evidence" value="ECO:0007669"/>
    <property type="project" value="UniProtKB-KW"/>
</dbReference>
<sequence length="254" mass="27573">MTNQLTPKQAMRYSRHIMLPGFDLEKQEQLLASRVLLIGVGGLGCAAAQYLVASGVGELTLVDDDLVDASNLQRQVLHGESDVGISKCASARDSLSKLNSATKLNCVEQRLNDQELLERLQQHDLVLDCSDNLTTRNQLNTLCWKTNTALVSGAAIRMEGQLFCVLPAQQSACYACVSHFFGEQSLTCSEAGVMSPVVGVIGALQALEAIKILVNYGEPLLNTLLLFDAATQQWQRFNVPKRADCQTCGCPAQT</sequence>
<gene>
    <name evidence="2" type="primary">moeB</name>
    <name evidence="2" type="ORF">GCM10009114_05040</name>
</gene>
<dbReference type="Proteomes" id="UP001500359">
    <property type="component" value="Unassembled WGS sequence"/>
</dbReference>
<feature type="domain" description="THIF-type NAD/FAD binding fold" evidence="1">
    <location>
        <begin position="13"/>
        <end position="246"/>
    </location>
</feature>
<dbReference type="Gene3D" id="3.40.50.720">
    <property type="entry name" value="NAD(P)-binding Rossmann-like Domain"/>
    <property type="match status" value="1"/>
</dbReference>
<organism evidence="2 3">
    <name type="scientific">Aliiglaciecola litoralis</name>
    <dbReference type="NCBI Taxonomy" id="582857"/>
    <lineage>
        <taxon>Bacteria</taxon>
        <taxon>Pseudomonadati</taxon>
        <taxon>Pseudomonadota</taxon>
        <taxon>Gammaproteobacteria</taxon>
        <taxon>Alteromonadales</taxon>
        <taxon>Alteromonadaceae</taxon>
        <taxon>Aliiglaciecola</taxon>
    </lineage>
</organism>
<name>A0ABN1LD48_9ALTE</name>
<dbReference type="PANTHER" id="PTHR10953">
    <property type="entry name" value="UBIQUITIN-ACTIVATING ENZYME E1"/>
    <property type="match status" value="1"/>
</dbReference>
<dbReference type="InterPro" id="IPR035985">
    <property type="entry name" value="Ubiquitin-activating_enz"/>
</dbReference>
<keyword evidence="3" id="KW-1185">Reference proteome</keyword>
<evidence type="ECO:0000259" key="1">
    <source>
        <dbReference type="Pfam" id="PF00899"/>
    </source>
</evidence>
<keyword evidence="2" id="KW-0548">Nucleotidyltransferase</keyword>
<comment type="caution">
    <text evidence="2">The sequence shown here is derived from an EMBL/GenBank/DDBJ whole genome shotgun (WGS) entry which is preliminary data.</text>
</comment>
<dbReference type="PANTHER" id="PTHR10953:SF194">
    <property type="entry name" value="MOLYBDOPTERIN-SYNTHASE ADENYLYLTRANSFERASE"/>
    <property type="match status" value="1"/>
</dbReference>
<dbReference type="CDD" id="cd00757">
    <property type="entry name" value="ThiF_MoeB_HesA_family"/>
    <property type="match status" value="1"/>
</dbReference>
<dbReference type="EMBL" id="BAAAFD010000001">
    <property type="protein sequence ID" value="GAA0853104.1"/>
    <property type="molecule type" value="Genomic_DNA"/>
</dbReference>
<proteinExistence type="predicted"/>
<evidence type="ECO:0000313" key="3">
    <source>
        <dbReference type="Proteomes" id="UP001500359"/>
    </source>
</evidence>
<keyword evidence="2" id="KW-0808">Transferase</keyword>
<dbReference type="NCBIfam" id="NF004281">
    <property type="entry name" value="PRK05690.1"/>
    <property type="match status" value="1"/>
</dbReference>